<dbReference type="PaxDb" id="6239-F08D12.4a"/>
<dbReference type="GeneID" id="173624"/>
<dbReference type="InParanoid" id="M1ZMI9"/>
<dbReference type="EMBL" id="BX284602">
    <property type="protein sequence ID" value="CCU83339.1"/>
    <property type="molecule type" value="Genomic_DNA"/>
</dbReference>
<evidence type="ECO:0000256" key="1">
    <source>
        <dbReference type="SAM" id="SignalP"/>
    </source>
</evidence>
<dbReference type="PANTHER" id="PTHR23124">
    <property type="entry name" value="C-TYPE LECTIN DOMAIN-CONTAINING PROTEIN-RELATED-RELATED"/>
    <property type="match status" value="1"/>
</dbReference>
<dbReference type="Bgee" id="WBGene00017248">
    <property type="expression patterns" value="Expressed in embryo and 1 other cell type or tissue"/>
</dbReference>
<proteinExistence type="predicted"/>
<sequence length="259" mass="29600">MHKLLYCFILSIKLIVRNSLSDIQMTLLRGTVRTKTSCQLVSAIGTQNCTVWEGYEVSEITPGNSNTSYITWKRSVPNTNLSQPITSCPASTVKFPTCKVGWKLFPRYNTYWCLTLGINRRERDGYLLQFDQSFSYVACRWDGSEFIDGRISGLESNEERAYATDRAYQIMKQNMRETLFVFPSNVRLGWGVWVDGVKDVAGQVKYSDTTLNLKLGYKWDIGQPNWVSRKQACVMLMVPVNQSSRSNGSLRTAEYLRSI</sequence>
<protein>
    <submittedName>
        <fullName evidence="2">CW domain-containing protein</fullName>
    </submittedName>
</protein>
<dbReference type="CTD" id="173624"/>
<reference evidence="2 3" key="1">
    <citation type="journal article" date="1998" name="Science">
        <title>Genome sequence of the nematode C. elegans: a platform for investigating biology.</title>
        <authorList>
            <consortium name="The C. elegans sequencing consortium"/>
            <person name="Sulson J.E."/>
            <person name="Waterston R."/>
        </authorList>
    </citation>
    <scope>NUCLEOTIDE SEQUENCE [LARGE SCALE GENOMIC DNA]</scope>
    <source>
        <strain evidence="2 3">Bristol N2</strain>
    </source>
</reference>
<organism evidence="2 3">
    <name type="scientific">Caenorhabditis elegans</name>
    <dbReference type="NCBI Taxonomy" id="6239"/>
    <lineage>
        <taxon>Eukaryota</taxon>
        <taxon>Metazoa</taxon>
        <taxon>Ecdysozoa</taxon>
        <taxon>Nematoda</taxon>
        <taxon>Chromadorea</taxon>
        <taxon>Rhabditida</taxon>
        <taxon>Rhabditina</taxon>
        <taxon>Rhabditomorpha</taxon>
        <taxon>Rhabditoidea</taxon>
        <taxon>Rhabditidae</taxon>
        <taxon>Peloderinae</taxon>
        <taxon>Caenorhabditis</taxon>
    </lineage>
</organism>
<keyword evidence="1" id="KW-0732">Signal</keyword>
<feature type="chain" id="PRO_5004019782" evidence="1">
    <location>
        <begin position="22"/>
        <end position="259"/>
    </location>
</feature>
<dbReference type="FunCoup" id="M1ZMI9">
    <property type="interactions" value="5"/>
</dbReference>
<evidence type="ECO:0000313" key="3">
    <source>
        <dbReference type="Proteomes" id="UP000001940"/>
    </source>
</evidence>
<dbReference type="PANTHER" id="PTHR23124:SF152">
    <property type="entry name" value="C-TYPE LECTIN-RELATED"/>
    <property type="match status" value="1"/>
</dbReference>
<dbReference type="OrthoDB" id="5904232at2759"/>
<dbReference type="RefSeq" id="NP_001293528.1">
    <property type="nucleotide sequence ID" value="NM_001306599.1"/>
</dbReference>
<feature type="signal peptide" evidence="1">
    <location>
        <begin position="1"/>
        <end position="21"/>
    </location>
</feature>
<keyword evidence="3" id="KW-1185">Reference proteome</keyword>
<evidence type="ECO:0000313" key="2">
    <source>
        <dbReference type="EMBL" id="CCU83339.1"/>
    </source>
</evidence>
<dbReference type="WormBase" id="F08D12.4a">
    <property type="protein sequence ID" value="CE48204"/>
    <property type="gene ID" value="WBGene00017248"/>
</dbReference>
<evidence type="ECO:0000313" key="4">
    <source>
        <dbReference type="WormBase" id="F08D12.4a"/>
    </source>
</evidence>
<gene>
    <name evidence="2" type="ORF">CELE_F08D12.4</name>
    <name evidence="2 4" type="ORF">F08D12.4</name>
</gene>
<dbReference type="Proteomes" id="UP000001940">
    <property type="component" value="Chromosome II"/>
</dbReference>
<dbReference type="AGR" id="WB:WBGene00017248"/>
<dbReference type="HOGENOM" id="CLU_1074539_0_0_1"/>
<dbReference type="KEGG" id="cel:CELE_F08D12.4"/>
<dbReference type="AlphaFoldDB" id="M1ZMI9"/>
<name>M1ZMI9_CAEEL</name>
<accession>M1ZMI9</accession>